<gene>
    <name evidence="2" type="ORF">RDB_LOCUS114558</name>
</gene>
<feature type="signal peptide" evidence="1">
    <location>
        <begin position="1"/>
        <end position="21"/>
    </location>
</feature>
<evidence type="ECO:0000256" key="1">
    <source>
        <dbReference type="SAM" id="SignalP"/>
    </source>
</evidence>
<comment type="caution">
    <text evidence="2">The sequence shown here is derived from an EMBL/GenBank/DDBJ whole genome shotgun (WGS) entry which is preliminary data.</text>
</comment>
<name>A0A8H3HZ91_9AGAM</name>
<evidence type="ECO:0000313" key="3">
    <source>
        <dbReference type="Proteomes" id="UP000663827"/>
    </source>
</evidence>
<dbReference type="Proteomes" id="UP000663827">
    <property type="component" value="Unassembled WGS sequence"/>
</dbReference>
<reference evidence="2" key="1">
    <citation type="submission" date="2021-01" db="EMBL/GenBank/DDBJ databases">
        <authorList>
            <person name="Kaushik A."/>
        </authorList>
    </citation>
    <scope>NUCLEOTIDE SEQUENCE</scope>
    <source>
        <strain evidence="2">AG5</strain>
    </source>
</reference>
<proteinExistence type="predicted"/>
<dbReference type="EMBL" id="CAJNJQ010002537">
    <property type="protein sequence ID" value="CAE7179055.1"/>
    <property type="molecule type" value="Genomic_DNA"/>
</dbReference>
<dbReference type="AlphaFoldDB" id="A0A8H3HZ91"/>
<organism evidence="2 3">
    <name type="scientific">Rhizoctonia solani</name>
    <dbReference type="NCBI Taxonomy" id="456999"/>
    <lineage>
        <taxon>Eukaryota</taxon>
        <taxon>Fungi</taxon>
        <taxon>Dikarya</taxon>
        <taxon>Basidiomycota</taxon>
        <taxon>Agaricomycotina</taxon>
        <taxon>Agaricomycetes</taxon>
        <taxon>Cantharellales</taxon>
        <taxon>Ceratobasidiaceae</taxon>
        <taxon>Rhizoctonia</taxon>
    </lineage>
</organism>
<keyword evidence="1" id="KW-0732">Signal</keyword>
<protein>
    <submittedName>
        <fullName evidence="2">Uncharacterized protein</fullName>
    </submittedName>
</protein>
<sequence>MILPRIFFTFLLGFLFCKVLARIETERSFDPNMQIPDDIEELTNNATTRLSDILQLIQSNLFNSTVPLSVSRNPRDEFDSLFQSDTSSTRLRMDDAMKITLASLMADTIKDVVQLCIYASNSNEEAYFSRIDDNLSDMILALSDIDKFSGMVRQSLGAQPDTFYQEIEDYLPKTSTLLSIPVI</sequence>
<accession>A0A8H3HZ91</accession>
<evidence type="ECO:0000313" key="2">
    <source>
        <dbReference type="EMBL" id="CAE7179055.1"/>
    </source>
</evidence>
<feature type="chain" id="PRO_5034002592" evidence="1">
    <location>
        <begin position="22"/>
        <end position="183"/>
    </location>
</feature>